<evidence type="ECO:0000313" key="1">
    <source>
        <dbReference type="EMBL" id="GLS15042.1"/>
    </source>
</evidence>
<accession>A0ABQ6CA17</accession>
<gene>
    <name evidence="1" type="ORF">GCM10007935_24750</name>
</gene>
<reference evidence="2" key="1">
    <citation type="journal article" date="2019" name="Int. J. Syst. Evol. Microbiol.">
        <title>The Global Catalogue of Microorganisms (GCM) 10K type strain sequencing project: providing services to taxonomists for standard genome sequencing and annotation.</title>
        <authorList>
            <consortium name="The Broad Institute Genomics Platform"/>
            <consortium name="The Broad Institute Genome Sequencing Center for Infectious Disease"/>
            <person name="Wu L."/>
            <person name="Ma J."/>
        </authorList>
    </citation>
    <scope>NUCLEOTIDE SEQUENCE [LARGE SCALE GENOMIC DNA]</scope>
    <source>
        <strain evidence="2">NBRC 109341</strain>
    </source>
</reference>
<evidence type="ECO:0008006" key="3">
    <source>
        <dbReference type="Google" id="ProtNLM"/>
    </source>
</evidence>
<keyword evidence="2" id="KW-1185">Reference proteome</keyword>
<name>A0ABQ6CA17_9BURK</name>
<proteinExistence type="predicted"/>
<dbReference type="PROSITE" id="PS51257">
    <property type="entry name" value="PROKAR_LIPOPROTEIN"/>
    <property type="match status" value="1"/>
</dbReference>
<organism evidence="1 2">
    <name type="scientific">Hydrogenophaga electricum</name>
    <dbReference type="NCBI Taxonomy" id="1230953"/>
    <lineage>
        <taxon>Bacteria</taxon>
        <taxon>Pseudomonadati</taxon>
        <taxon>Pseudomonadota</taxon>
        <taxon>Betaproteobacteria</taxon>
        <taxon>Burkholderiales</taxon>
        <taxon>Comamonadaceae</taxon>
        <taxon>Hydrogenophaga</taxon>
    </lineage>
</organism>
<comment type="caution">
    <text evidence="1">The sequence shown here is derived from an EMBL/GenBank/DDBJ whole genome shotgun (WGS) entry which is preliminary data.</text>
</comment>
<sequence length="163" mass="17106">MNACHKTLLAVLVTILTACGGGGGGEAAPSLRQYAGLWKSPCFVINNSLSGQTVLRIKDGTASGNALRGSWESSLYPNTQCSGAASGTEWYYLDGTAKGTRETSAGLANKVEWGFSSPNVGTPPSPYGQLMVLKDGLLYLGDRSHIADDGYPSDVDLSIAWTR</sequence>
<dbReference type="EMBL" id="BSPB01000019">
    <property type="protein sequence ID" value="GLS15042.1"/>
    <property type="molecule type" value="Genomic_DNA"/>
</dbReference>
<protein>
    <recommendedName>
        <fullName evidence="3">Lipocalin-like domain-containing protein</fullName>
    </recommendedName>
</protein>
<evidence type="ECO:0000313" key="2">
    <source>
        <dbReference type="Proteomes" id="UP001156903"/>
    </source>
</evidence>
<dbReference type="Proteomes" id="UP001156903">
    <property type="component" value="Unassembled WGS sequence"/>
</dbReference>